<dbReference type="EMBL" id="KY856941">
    <property type="protein sequence ID" value="ASO76028.1"/>
    <property type="molecule type" value="Genomic_DNA"/>
</dbReference>
<dbReference type="GO" id="GO:0005524">
    <property type="term" value="F:ATP binding"/>
    <property type="evidence" value="ECO:0007669"/>
    <property type="project" value="UniProtKB-KW"/>
</dbReference>
<keyword evidence="5" id="KW-0132">Cell division</keyword>
<keyword evidence="6 10" id="KW-0547">Nucleotide-binding</keyword>
<name>A0A222AI45_9CRYP</name>
<keyword evidence="9" id="KW-0131">Cell cycle</keyword>
<dbReference type="InterPro" id="IPR027417">
    <property type="entry name" value="P-loop_NTPase"/>
</dbReference>
<dbReference type="GO" id="GO:0009507">
    <property type="term" value="C:chloroplast"/>
    <property type="evidence" value="ECO:0007669"/>
    <property type="project" value="UniProtKB-SubCell"/>
</dbReference>
<evidence type="ECO:0000256" key="1">
    <source>
        <dbReference type="ARBA" id="ARBA00002662"/>
    </source>
</evidence>
<proteinExistence type="inferred from homology"/>
<evidence type="ECO:0000259" key="11">
    <source>
        <dbReference type="Pfam" id="PF01656"/>
    </source>
</evidence>
<evidence type="ECO:0000256" key="9">
    <source>
        <dbReference type="ARBA" id="ARBA00023306"/>
    </source>
</evidence>
<reference evidence="12" key="1">
    <citation type="journal article" date="2017" name="Genome Biol. Evol.">
        <title>Evolutionary Dynamics of Cryptophyte Plastid Genomes.</title>
        <authorList>
            <person name="Kim J.I."/>
            <person name="Moore C.E."/>
            <person name="Archibald J.M."/>
            <person name="Bhattacharya D."/>
            <person name="Yi G."/>
            <person name="Yoon H.S."/>
            <person name="Shin W."/>
        </authorList>
    </citation>
    <scope>NUCLEOTIDE SEQUENCE</scope>
    <source>
        <strain evidence="12">CCAP978/8</strain>
    </source>
</reference>
<sequence>MARVIVVTSGKGGVGKTTTTANLGMALAQLGYQTALIDADIGLRNLDLLLGLENRVIYTALEVLSGECRLEQALIKDKRQPGLVLLPAAQNRNKDSISSDQMKYLVQLLDSQHDYILIDCPAGIETGFHNAIGPAQEAIVVTTPEIAAVRDADRVIGLLEANGIEKISLLVNRLRPRKYRLNQMVKANDMMSVADVKEILAIPLIGVIPEDECVIVSTNRGEPLVLEKKLSLPGIAFENTACRLDGQQVEFLNFQSYSKGPLKRLRSFFLGSSTS</sequence>
<evidence type="ECO:0000256" key="4">
    <source>
        <dbReference type="ARBA" id="ARBA00015415"/>
    </source>
</evidence>
<dbReference type="Gene3D" id="3.40.50.300">
    <property type="entry name" value="P-loop containing nucleotide triphosphate hydrolases"/>
    <property type="match status" value="1"/>
</dbReference>
<dbReference type="GO" id="GO:0009898">
    <property type="term" value="C:cytoplasmic side of plasma membrane"/>
    <property type="evidence" value="ECO:0007669"/>
    <property type="project" value="TreeGrafter"/>
</dbReference>
<dbReference type="GO" id="GO:0016887">
    <property type="term" value="F:ATP hydrolysis activity"/>
    <property type="evidence" value="ECO:0007669"/>
    <property type="project" value="InterPro"/>
</dbReference>
<dbReference type="CDD" id="cd02036">
    <property type="entry name" value="MinD"/>
    <property type="match status" value="1"/>
</dbReference>
<dbReference type="GeneID" id="33910176"/>
<comment type="similarity">
    <text evidence="3">Belongs to the ParA family. MinD subfamily.</text>
</comment>
<comment type="function">
    <text evidence="1">ATPase required for the correct placement of the division site.</text>
</comment>
<dbReference type="RefSeq" id="YP_009420389.1">
    <property type="nucleotide sequence ID" value="NC_035721.1"/>
</dbReference>
<evidence type="ECO:0000256" key="5">
    <source>
        <dbReference type="ARBA" id="ARBA00022618"/>
    </source>
</evidence>
<dbReference type="Pfam" id="PF01656">
    <property type="entry name" value="CbiA"/>
    <property type="match status" value="1"/>
</dbReference>
<evidence type="ECO:0000313" key="12">
    <source>
        <dbReference type="EMBL" id="ASO76028.1"/>
    </source>
</evidence>
<accession>A0A222AI45</accession>
<dbReference type="GO" id="GO:0005829">
    <property type="term" value="C:cytosol"/>
    <property type="evidence" value="ECO:0007669"/>
    <property type="project" value="TreeGrafter"/>
</dbReference>
<dbReference type="PANTHER" id="PTHR43384">
    <property type="entry name" value="SEPTUM SITE-DETERMINING PROTEIN MIND HOMOLOG, CHLOROPLASTIC-RELATED"/>
    <property type="match status" value="1"/>
</dbReference>
<keyword evidence="12" id="KW-0934">Plastid</keyword>
<dbReference type="NCBIfam" id="TIGR01968">
    <property type="entry name" value="minD_bact"/>
    <property type="match status" value="1"/>
</dbReference>
<geneLocation type="plastid" evidence="12"/>
<dbReference type="PIRSF" id="PIRSF003092">
    <property type="entry name" value="MinD"/>
    <property type="match status" value="1"/>
</dbReference>
<feature type="domain" description="CobQ/CobB/MinD/ParA nucleotide binding" evidence="11">
    <location>
        <begin position="5"/>
        <end position="224"/>
    </location>
</feature>
<dbReference type="SUPFAM" id="SSF52540">
    <property type="entry name" value="P-loop containing nucleoside triphosphate hydrolases"/>
    <property type="match status" value="1"/>
</dbReference>
<evidence type="ECO:0000256" key="8">
    <source>
        <dbReference type="ARBA" id="ARBA00023210"/>
    </source>
</evidence>
<dbReference type="FunFam" id="3.40.50.300:FF:000068">
    <property type="entry name" value="Site-determining protein"/>
    <property type="match status" value="1"/>
</dbReference>
<feature type="binding site" evidence="10">
    <location>
        <begin position="11"/>
        <end position="18"/>
    </location>
    <ligand>
        <name>ATP</name>
        <dbReference type="ChEBI" id="CHEBI:30616"/>
    </ligand>
</feature>
<protein>
    <recommendedName>
        <fullName evidence="4">Putative septum site-determining protein MinD</fullName>
    </recommendedName>
</protein>
<gene>
    <name evidence="12" type="primary">minD</name>
</gene>
<dbReference type="InterPro" id="IPR050625">
    <property type="entry name" value="ParA/MinD_ATPase"/>
</dbReference>
<dbReference type="InterPro" id="IPR025501">
    <property type="entry name" value="MinD_FleN"/>
</dbReference>
<keyword evidence="7 10" id="KW-0067">ATP-binding</keyword>
<dbReference type="InterPro" id="IPR002586">
    <property type="entry name" value="CobQ/CobB/MinD/ParA_Nub-bd_dom"/>
</dbReference>
<comment type="subcellular location">
    <subcellularLocation>
        <location evidence="2">Plastid</location>
        <location evidence="2">Chloroplast</location>
    </subcellularLocation>
</comment>
<dbReference type="PANTHER" id="PTHR43384:SF6">
    <property type="entry name" value="SEPTUM SITE-DETERMINING PROTEIN MIND HOMOLOG, CHLOROPLASTIC"/>
    <property type="match status" value="1"/>
</dbReference>
<dbReference type="GO" id="GO:0051782">
    <property type="term" value="P:negative regulation of cell division"/>
    <property type="evidence" value="ECO:0007669"/>
    <property type="project" value="TreeGrafter"/>
</dbReference>
<dbReference type="GO" id="GO:0051301">
    <property type="term" value="P:cell division"/>
    <property type="evidence" value="ECO:0007669"/>
    <property type="project" value="UniProtKB-KW"/>
</dbReference>
<evidence type="ECO:0000256" key="6">
    <source>
        <dbReference type="ARBA" id="ARBA00022741"/>
    </source>
</evidence>
<evidence type="ECO:0000256" key="7">
    <source>
        <dbReference type="ARBA" id="ARBA00022840"/>
    </source>
</evidence>
<evidence type="ECO:0000256" key="2">
    <source>
        <dbReference type="ARBA" id="ARBA00004229"/>
    </source>
</evidence>
<evidence type="ECO:0000256" key="10">
    <source>
        <dbReference type="PIRSR" id="PIRSR003092-1"/>
    </source>
</evidence>
<organism evidence="12">
    <name type="scientific">Chroomonas placoidea</name>
    <dbReference type="NCBI Taxonomy" id="173977"/>
    <lineage>
        <taxon>Eukaryota</taxon>
        <taxon>Cryptophyceae</taxon>
        <taxon>Pyrenomonadales</taxon>
        <taxon>Chroomonadaceae</taxon>
        <taxon>Chroomonas</taxon>
    </lineage>
</organism>
<dbReference type="AlphaFoldDB" id="A0A222AI45"/>
<evidence type="ECO:0000256" key="3">
    <source>
        <dbReference type="ARBA" id="ARBA00010257"/>
    </source>
</evidence>
<dbReference type="InterPro" id="IPR010223">
    <property type="entry name" value="MinD"/>
</dbReference>
<keyword evidence="8" id="KW-0717">Septation</keyword>